<keyword evidence="5 6" id="KW-0342">GTP-binding</keyword>
<dbReference type="GO" id="GO:0046872">
    <property type="term" value="F:metal ion binding"/>
    <property type="evidence" value="ECO:0007669"/>
    <property type="project" value="UniProtKB-KW"/>
</dbReference>
<feature type="binding site" evidence="6">
    <location>
        <begin position="136"/>
        <end position="139"/>
    </location>
    <ligand>
        <name>GTP</name>
        <dbReference type="ChEBI" id="CHEBI:37565"/>
    </ligand>
</feature>
<evidence type="ECO:0000256" key="1">
    <source>
        <dbReference type="ARBA" id="ARBA00010290"/>
    </source>
</evidence>
<feature type="binding site" evidence="6">
    <location>
        <position position="80"/>
    </location>
    <ligand>
        <name>GTP</name>
        <dbReference type="ChEBI" id="CHEBI:37565"/>
    </ligand>
</feature>
<dbReference type="PANTHER" id="PTHR45909:SF1">
    <property type="entry name" value="ADP-RIBOSYLATION FACTOR-RELATED PROTEIN 1"/>
    <property type="match status" value="1"/>
</dbReference>
<evidence type="ECO:0000256" key="3">
    <source>
        <dbReference type="ARBA" id="ARBA00022741"/>
    </source>
</evidence>
<dbReference type="KEGG" id="bpg:Bathy15g02620"/>
<dbReference type="GO" id="GO:0005525">
    <property type="term" value="F:GTP binding"/>
    <property type="evidence" value="ECO:0007669"/>
    <property type="project" value="UniProtKB-KW"/>
</dbReference>
<evidence type="ECO:0000256" key="4">
    <source>
        <dbReference type="ARBA" id="ARBA00022892"/>
    </source>
</evidence>
<proteinExistence type="inferred from homology"/>
<dbReference type="RefSeq" id="XP_007508955.1">
    <property type="nucleotide sequence ID" value="XM_007508893.1"/>
</dbReference>
<dbReference type="InterPro" id="IPR024156">
    <property type="entry name" value="Small_GTPase_ARF"/>
</dbReference>
<dbReference type="Proteomes" id="UP000198341">
    <property type="component" value="Chromosome 15"/>
</dbReference>
<dbReference type="GeneID" id="19011489"/>
<gene>
    <name evidence="9" type="ordered locus">Bathy15g02620</name>
</gene>
<dbReference type="InterPro" id="IPR027417">
    <property type="entry name" value="P-loop_NTPase"/>
</dbReference>
<feature type="region of interest" description="Disordered" evidence="8">
    <location>
        <begin position="157"/>
        <end position="202"/>
    </location>
</feature>
<reference evidence="9 10" key="1">
    <citation type="submission" date="2011-10" db="EMBL/GenBank/DDBJ databases">
        <authorList>
            <person name="Genoscope - CEA"/>
        </authorList>
    </citation>
    <scope>NUCLEOTIDE SEQUENCE [LARGE SCALE GENOMIC DNA]</scope>
    <source>
        <strain evidence="9 10">RCC 1105</strain>
    </source>
</reference>
<dbReference type="NCBIfam" id="TIGR00231">
    <property type="entry name" value="small_GTP"/>
    <property type="match status" value="1"/>
</dbReference>
<organism evidence="9 10">
    <name type="scientific">Bathycoccus prasinos</name>
    <dbReference type="NCBI Taxonomy" id="41875"/>
    <lineage>
        <taxon>Eukaryota</taxon>
        <taxon>Viridiplantae</taxon>
        <taxon>Chlorophyta</taxon>
        <taxon>Mamiellophyceae</taxon>
        <taxon>Mamiellales</taxon>
        <taxon>Bathycoccaceae</taxon>
        <taxon>Bathycoccus</taxon>
    </lineage>
</organism>
<protein>
    <submittedName>
        <fullName evidence="9">ADP-ribosylation factor-related protein 1</fullName>
    </submittedName>
</protein>
<evidence type="ECO:0000256" key="8">
    <source>
        <dbReference type="SAM" id="MobiDB-lite"/>
    </source>
</evidence>
<dbReference type="GO" id="GO:0003924">
    <property type="term" value="F:GTPase activity"/>
    <property type="evidence" value="ECO:0007669"/>
    <property type="project" value="InterPro"/>
</dbReference>
<sequence>MFTYLIHGLCEGWTFSKPEMRILIVGLDSSGKTSMLEKMKEMFSDLQPIPKEHIKPTVGLNVAKIEDFLGVQWTFWDLGGLERLRPIWLKYYRESHGIFFLVDSTDETRIDDARVVCNRMLANTDLQNAPVLIVANKIDESGPEGLTMVKTAFEHSALNSNSNDTTSKDGRTDGTTTTSLAKNGILDNTKKKKKKKEDASATPIAKRVMGASAFTGVGIKEAVDDNEN</sequence>
<dbReference type="PANTHER" id="PTHR45909">
    <property type="entry name" value="ADP-RIBOSYLATION FACTOR-RELATED PROTEIN 1"/>
    <property type="match status" value="1"/>
</dbReference>
<feature type="binding site" evidence="7">
    <location>
        <position position="33"/>
    </location>
    <ligand>
        <name>Mg(2+)</name>
        <dbReference type="ChEBI" id="CHEBI:18420"/>
    </ligand>
</feature>
<accession>K8EPP9</accession>
<dbReference type="Gene3D" id="3.40.50.300">
    <property type="entry name" value="P-loop containing nucleotide triphosphate hydrolases"/>
    <property type="match status" value="1"/>
</dbReference>
<evidence type="ECO:0000313" key="10">
    <source>
        <dbReference type="Proteomes" id="UP000198341"/>
    </source>
</evidence>
<dbReference type="InterPro" id="IPR005225">
    <property type="entry name" value="Small_GTP-bd"/>
</dbReference>
<evidence type="ECO:0000256" key="5">
    <source>
        <dbReference type="ARBA" id="ARBA00023134"/>
    </source>
</evidence>
<keyword evidence="4" id="KW-0813">Transport</keyword>
<keyword evidence="3 6" id="KW-0547">Nucleotide-binding</keyword>
<dbReference type="GO" id="GO:0006886">
    <property type="term" value="P:intracellular protein transport"/>
    <property type="evidence" value="ECO:0007669"/>
    <property type="project" value="TreeGrafter"/>
</dbReference>
<keyword evidence="7" id="KW-0479">Metal-binding</keyword>
<name>K8EPP9_9CHLO</name>
<feature type="binding site" evidence="6">
    <location>
        <begin position="26"/>
        <end position="33"/>
    </location>
    <ligand>
        <name>GTP</name>
        <dbReference type="ChEBI" id="CHEBI:37565"/>
    </ligand>
</feature>
<dbReference type="AlphaFoldDB" id="K8EPP9"/>
<comment type="similarity">
    <text evidence="1">Belongs to the small GTPase superfamily. Arf family.</text>
</comment>
<keyword evidence="7" id="KW-0460">Magnesium</keyword>
<dbReference type="CDD" id="cd00878">
    <property type="entry name" value="Arf_Arl"/>
    <property type="match status" value="1"/>
</dbReference>
<dbReference type="GO" id="GO:0043001">
    <property type="term" value="P:Golgi to plasma membrane protein transport"/>
    <property type="evidence" value="ECO:0007669"/>
    <property type="project" value="TreeGrafter"/>
</dbReference>
<keyword evidence="4" id="KW-0931">ER-Golgi transport</keyword>
<keyword evidence="2" id="KW-0449">Lipoprotein</keyword>
<dbReference type="GO" id="GO:0005794">
    <property type="term" value="C:Golgi apparatus"/>
    <property type="evidence" value="ECO:0007669"/>
    <property type="project" value="TreeGrafter"/>
</dbReference>
<dbReference type="InterPro" id="IPR006689">
    <property type="entry name" value="Small_GTPase_ARF/SAR"/>
</dbReference>
<dbReference type="SMART" id="SM00177">
    <property type="entry name" value="ARF"/>
    <property type="match status" value="1"/>
</dbReference>
<evidence type="ECO:0000313" key="9">
    <source>
        <dbReference type="EMBL" id="CCO20041.1"/>
    </source>
</evidence>
<dbReference type="STRING" id="41875.K8EPP9"/>
<dbReference type="OrthoDB" id="414781at2759"/>
<evidence type="ECO:0000256" key="7">
    <source>
        <dbReference type="PIRSR" id="PIRSR606689-2"/>
    </source>
</evidence>
<dbReference type="PROSITE" id="PS51417">
    <property type="entry name" value="ARF"/>
    <property type="match status" value="1"/>
</dbReference>
<dbReference type="PRINTS" id="PR00449">
    <property type="entry name" value="RASTRNSFRMNG"/>
</dbReference>
<dbReference type="Pfam" id="PF00025">
    <property type="entry name" value="Arf"/>
    <property type="match status" value="1"/>
</dbReference>
<dbReference type="SUPFAM" id="SSF52540">
    <property type="entry name" value="P-loop containing nucleoside triphosphate hydrolases"/>
    <property type="match status" value="1"/>
</dbReference>
<dbReference type="GO" id="GO:0034067">
    <property type="term" value="P:protein localization to Golgi apparatus"/>
    <property type="evidence" value="ECO:0007669"/>
    <property type="project" value="TreeGrafter"/>
</dbReference>
<feature type="binding site" evidence="7">
    <location>
        <position position="57"/>
    </location>
    <ligand>
        <name>Mg(2+)</name>
        <dbReference type="ChEBI" id="CHEBI:18420"/>
    </ligand>
</feature>
<dbReference type="eggNOG" id="KOG0076">
    <property type="taxonomic scope" value="Eukaryota"/>
</dbReference>
<dbReference type="SMART" id="SM00178">
    <property type="entry name" value="SAR"/>
    <property type="match status" value="1"/>
</dbReference>
<keyword evidence="2" id="KW-0519">Myristate</keyword>
<evidence type="ECO:0000256" key="2">
    <source>
        <dbReference type="ARBA" id="ARBA00022707"/>
    </source>
</evidence>
<evidence type="ECO:0000256" key="6">
    <source>
        <dbReference type="PIRSR" id="PIRSR606689-1"/>
    </source>
</evidence>
<keyword evidence="10" id="KW-1185">Reference proteome</keyword>
<dbReference type="EMBL" id="FO082264">
    <property type="protein sequence ID" value="CCO20041.1"/>
    <property type="molecule type" value="Genomic_DNA"/>
</dbReference>